<reference evidence="5 6" key="1">
    <citation type="journal article" date="2021" name="Arch. Microbiol.">
        <title>Myceligenerans indicum sp. nov., an actinobacterium isolated from mangrove sediment of Sundarbans, India.</title>
        <authorList>
            <person name="Asha K."/>
            <person name="Bhadury P."/>
        </authorList>
    </citation>
    <scope>NUCLEOTIDE SEQUENCE [LARGE SCALE GENOMIC DNA]</scope>
    <source>
        <strain evidence="5 6">I2</strain>
    </source>
</reference>
<feature type="region of interest" description="Disordered" evidence="3">
    <location>
        <begin position="229"/>
        <end position="248"/>
    </location>
</feature>
<evidence type="ECO:0000256" key="3">
    <source>
        <dbReference type="SAM" id="MobiDB-lite"/>
    </source>
</evidence>
<protein>
    <submittedName>
        <fullName evidence="5">Lactate 2-monooxygenase</fullName>
    </submittedName>
</protein>
<proteinExistence type="predicted"/>
<dbReference type="Proteomes" id="UP000675409">
    <property type="component" value="Unassembled WGS sequence"/>
</dbReference>
<feature type="non-terminal residue" evidence="5">
    <location>
        <position position="248"/>
    </location>
</feature>
<dbReference type="PROSITE" id="PS51349">
    <property type="entry name" value="FMN_HYDROXY_ACID_DH_2"/>
    <property type="match status" value="1"/>
</dbReference>
<dbReference type="InterPro" id="IPR000262">
    <property type="entry name" value="FMN-dep_DH"/>
</dbReference>
<evidence type="ECO:0000259" key="4">
    <source>
        <dbReference type="PROSITE" id="PS51349"/>
    </source>
</evidence>
<evidence type="ECO:0000313" key="6">
    <source>
        <dbReference type="Proteomes" id="UP000675409"/>
    </source>
</evidence>
<evidence type="ECO:0000256" key="2">
    <source>
        <dbReference type="ARBA" id="ARBA00023002"/>
    </source>
</evidence>
<evidence type="ECO:0000313" key="5">
    <source>
        <dbReference type="EMBL" id="MBL0888845.1"/>
    </source>
</evidence>
<organism evidence="5 6">
    <name type="scientific">Myceligenerans indicum</name>
    <dbReference type="NCBI Taxonomy" id="2593663"/>
    <lineage>
        <taxon>Bacteria</taxon>
        <taxon>Bacillati</taxon>
        <taxon>Actinomycetota</taxon>
        <taxon>Actinomycetes</taxon>
        <taxon>Micrococcales</taxon>
        <taxon>Promicromonosporaceae</taxon>
        <taxon>Myceligenerans</taxon>
    </lineage>
</organism>
<dbReference type="InterPro" id="IPR013785">
    <property type="entry name" value="Aldolase_TIM"/>
</dbReference>
<dbReference type="EMBL" id="JABBYC010000093">
    <property type="protein sequence ID" value="MBL0888845.1"/>
    <property type="molecule type" value="Genomic_DNA"/>
</dbReference>
<keyword evidence="2" id="KW-0560">Oxidoreductase</keyword>
<comment type="caution">
    <text evidence="5">The sequence shown here is derived from an EMBL/GenBank/DDBJ whole genome shotgun (WGS) entry which is preliminary data.</text>
</comment>
<name>A0ABS1LRK1_9MICO</name>
<sequence length="248" mass="26552">MKNISRTVQSGIYTAGAYGHRPVVPTSPDRLESAARKAMTRRAAAYITGGAGAQRTATANLTAFARHRILPRQLTGTHQRDLTTTLLGRTLPAPLLYAPIGALELAVQHKHGRAGTPQGAEPALAHAATRTGLPVIISNQASVPMEDIAADLGDTPRWFQLYWPRADDLTASLVRRAEETGAEALVVTTDTTTLGWRTHDLDLGSLPFVRGEGLAQYLSDPAFRKLAAERATRPGPTSSPTTLSLIHI</sequence>
<feature type="domain" description="FMN hydroxy acid dehydrogenase" evidence="4">
    <location>
        <begin position="20"/>
        <end position="248"/>
    </location>
</feature>
<dbReference type="SUPFAM" id="SSF51395">
    <property type="entry name" value="FMN-linked oxidoreductases"/>
    <property type="match status" value="1"/>
</dbReference>
<evidence type="ECO:0000256" key="1">
    <source>
        <dbReference type="ARBA" id="ARBA00001917"/>
    </source>
</evidence>
<accession>A0ABS1LRK1</accession>
<dbReference type="Pfam" id="PF01070">
    <property type="entry name" value="FMN_dh"/>
    <property type="match status" value="1"/>
</dbReference>
<dbReference type="PANTHER" id="PTHR10578:SF143">
    <property type="entry name" value="FMN-DEPENDENT ALPHA-HYDROXY ACID DEHYDROGENASE PB1A11.03"/>
    <property type="match status" value="1"/>
</dbReference>
<keyword evidence="6" id="KW-1185">Reference proteome</keyword>
<dbReference type="InterPro" id="IPR037396">
    <property type="entry name" value="FMN_HAD"/>
</dbReference>
<dbReference type="Gene3D" id="3.20.20.70">
    <property type="entry name" value="Aldolase class I"/>
    <property type="match status" value="1"/>
</dbReference>
<comment type="cofactor">
    <cofactor evidence="1">
        <name>FMN</name>
        <dbReference type="ChEBI" id="CHEBI:58210"/>
    </cofactor>
</comment>
<feature type="compositionally biased region" description="Polar residues" evidence="3">
    <location>
        <begin position="235"/>
        <end position="248"/>
    </location>
</feature>
<dbReference type="RefSeq" id="WP_201851379.1">
    <property type="nucleotide sequence ID" value="NZ_JABBYC010000093.1"/>
</dbReference>
<gene>
    <name evidence="5" type="ORF">HGK34_21645</name>
</gene>
<dbReference type="PANTHER" id="PTHR10578">
    <property type="entry name" value="S -2-HYDROXY-ACID OXIDASE-RELATED"/>
    <property type="match status" value="1"/>
</dbReference>